<protein>
    <submittedName>
        <fullName evidence="1">Uncharacterized protein</fullName>
    </submittedName>
</protein>
<dbReference type="EMBL" id="QXMN01000017">
    <property type="protein sequence ID" value="RIX79127.1"/>
    <property type="molecule type" value="Genomic_DNA"/>
</dbReference>
<dbReference type="OrthoDB" id="8908632at2"/>
<gene>
    <name evidence="1" type="ORF">D3H34_15415</name>
</gene>
<name>A0A9X8D4B1_9BURK</name>
<organism evidence="1 2">
    <name type="scientific">Acidovorax cavernicola</name>
    <dbReference type="NCBI Taxonomy" id="1675792"/>
    <lineage>
        <taxon>Bacteria</taxon>
        <taxon>Pseudomonadati</taxon>
        <taxon>Pseudomonadota</taxon>
        <taxon>Betaproteobacteria</taxon>
        <taxon>Burkholderiales</taxon>
        <taxon>Comamonadaceae</taxon>
        <taxon>Acidovorax</taxon>
    </lineage>
</organism>
<evidence type="ECO:0000313" key="1">
    <source>
        <dbReference type="EMBL" id="RIX79127.1"/>
    </source>
</evidence>
<proteinExistence type="predicted"/>
<dbReference type="AlphaFoldDB" id="A0A9X8D4B1"/>
<dbReference type="RefSeq" id="WP_119554418.1">
    <property type="nucleotide sequence ID" value="NZ_QXMN01000017.1"/>
</dbReference>
<evidence type="ECO:0000313" key="2">
    <source>
        <dbReference type="Proteomes" id="UP000265619"/>
    </source>
</evidence>
<dbReference type="Proteomes" id="UP000265619">
    <property type="component" value="Unassembled WGS sequence"/>
</dbReference>
<comment type="caution">
    <text evidence="1">The sequence shown here is derived from an EMBL/GenBank/DDBJ whole genome shotgun (WGS) entry which is preliminary data.</text>
</comment>
<reference evidence="1 2" key="1">
    <citation type="submission" date="2018-09" db="EMBL/GenBank/DDBJ databases">
        <title>Acidovorax cavernicola nov. sp. isolated from Gruta de las Maravillas (Aracena, Spain).</title>
        <authorList>
            <person name="Jurado V."/>
            <person name="Gutierrez-Patricio S."/>
            <person name="Gonzalez-Pimentel J.L."/>
            <person name="Miller A.Z."/>
            <person name="Laiz L."/>
            <person name="Saiz-Jimenez C."/>
        </authorList>
    </citation>
    <scope>NUCLEOTIDE SEQUENCE [LARGE SCALE GENOMIC DNA]</scope>
    <source>
        <strain evidence="1 2">1011MAR4D40.2</strain>
    </source>
</reference>
<accession>A0A9X8D4B1</accession>
<sequence>MTPEELKARLALYIAAEAAILGGSQEYQVGAGSTARRLTRADLGEVRAEIRSLTEQIVAATAAAGGGRRVTYIRPY</sequence>
<keyword evidence="2" id="KW-1185">Reference proteome</keyword>